<organism evidence="2 3">
    <name type="scientific">Aegilops tauschii subsp. strangulata</name>
    <name type="common">Goatgrass</name>
    <dbReference type="NCBI Taxonomy" id="200361"/>
    <lineage>
        <taxon>Eukaryota</taxon>
        <taxon>Viridiplantae</taxon>
        <taxon>Streptophyta</taxon>
        <taxon>Embryophyta</taxon>
        <taxon>Tracheophyta</taxon>
        <taxon>Spermatophyta</taxon>
        <taxon>Magnoliopsida</taxon>
        <taxon>Liliopsida</taxon>
        <taxon>Poales</taxon>
        <taxon>Poaceae</taxon>
        <taxon>BOP clade</taxon>
        <taxon>Pooideae</taxon>
        <taxon>Triticodae</taxon>
        <taxon>Triticeae</taxon>
        <taxon>Triticinae</taxon>
        <taxon>Aegilops</taxon>
    </lineage>
</organism>
<dbReference type="AlphaFoldDB" id="A0A453BCT7"/>
<accession>A0A453BCT7</accession>
<feature type="region of interest" description="Disordered" evidence="1">
    <location>
        <begin position="94"/>
        <end position="138"/>
    </location>
</feature>
<dbReference type="Gramene" id="AET2Gv20458000.8">
    <property type="protein sequence ID" value="AET2Gv20458000.8"/>
    <property type="gene ID" value="AET2Gv20458000"/>
</dbReference>
<reference evidence="2" key="3">
    <citation type="journal article" date="2017" name="Nature">
        <title>Genome sequence of the progenitor of the wheat D genome Aegilops tauschii.</title>
        <authorList>
            <person name="Luo M.C."/>
            <person name="Gu Y.Q."/>
            <person name="Puiu D."/>
            <person name="Wang H."/>
            <person name="Twardziok S.O."/>
            <person name="Deal K.R."/>
            <person name="Huo N."/>
            <person name="Zhu T."/>
            <person name="Wang L."/>
            <person name="Wang Y."/>
            <person name="McGuire P.E."/>
            <person name="Liu S."/>
            <person name="Long H."/>
            <person name="Ramasamy R.K."/>
            <person name="Rodriguez J.C."/>
            <person name="Van S.L."/>
            <person name="Yuan L."/>
            <person name="Wang Z."/>
            <person name="Xia Z."/>
            <person name="Xiao L."/>
            <person name="Anderson O.D."/>
            <person name="Ouyang S."/>
            <person name="Liang Y."/>
            <person name="Zimin A.V."/>
            <person name="Pertea G."/>
            <person name="Qi P."/>
            <person name="Bennetzen J.L."/>
            <person name="Dai X."/>
            <person name="Dawson M.W."/>
            <person name="Muller H.G."/>
            <person name="Kugler K."/>
            <person name="Rivarola-Duarte L."/>
            <person name="Spannagl M."/>
            <person name="Mayer K.F.X."/>
            <person name="Lu F.H."/>
            <person name="Bevan M.W."/>
            <person name="Leroy P."/>
            <person name="Li P."/>
            <person name="You F.M."/>
            <person name="Sun Q."/>
            <person name="Liu Z."/>
            <person name="Lyons E."/>
            <person name="Wicker T."/>
            <person name="Salzberg S.L."/>
            <person name="Devos K.M."/>
            <person name="Dvorak J."/>
        </authorList>
    </citation>
    <scope>NUCLEOTIDE SEQUENCE [LARGE SCALE GENOMIC DNA]</scope>
    <source>
        <strain evidence="2">cv. AL8/78</strain>
    </source>
</reference>
<reference evidence="2" key="4">
    <citation type="submission" date="2019-03" db="UniProtKB">
        <authorList>
            <consortium name="EnsemblPlants"/>
        </authorList>
    </citation>
    <scope>IDENTIFICATION</scope>
</reference>
<evidence type="ECO:0000256" key="1">
    <source>
        <dbReference type="SAM" id="MobiDB-lite"/>
    </source>
</evidence>
<dbReference type="Proteomes" id="UP000015105">
    <property type="component" value="Chromosome 2D"/>
</dbReference>
<keyword evidence="3" id="KW-1185">Reference proteome</keyword>
<reference evidence="3" key="2">
    <citation type="journal article" date="2017" name="Nat. Plants">
        <title>The Aegilops tauschii genome reveals multiple impacts of transposons.</title>
        <authorList>
            <person name="Zhao G."/>
            <person name="Zou C."/>
            <person name="Li K."/>
            <person name="Wang K."/>
            <person name="Li T."/>
            <person name="Gao L."/>
            <person name="Zhang X."/>
            <person name="Wang H."/>
            <person name="Yang Z."/>
            <person name="Liu X."/>
            <person name="Jiang W."/>
            <person name="Mao L."/>
            <person name="Kong X."/>
            <person name="Jiao Y."/>
            <person name="Jia J."/>
        </authorList>
    </citation>
    <scope>NUCLEOTIDE SEQUENCE [LARGE SCALE GENOMIC DNA]</scope>
    <source>
        <strain evidence="3">cv. AL8/78</strain>
    </source>
</reference>
<sequence length="138" mass="15085">HNHSSRRPHLGGYRQAGSSHGCASPKRNEFVCHADSMAPGNDHFTYIYSDAKTTKLSVAAETSTGSPDKENQEPYAHHARDHAVVVRGQVTAMGELPEKGGITCSSSSDGHRKNHRRFREDASLPSSSTSCRLRERAD</sequence>
<feature type="compositionally biased region" description="Basic and acidic residues" evidence="1">
    <location>
        <begin position="67"/>
        <end position="80"/>
    </location>
</feature>
<protein>
    <submittedName>
        <fullName evidence="2">Uncharacterized protein</fullName>
    </submittedName>
</protein>
<proteinExistence type="predicted"/>
<feature type="region of interest" description="Disordered" evidence="1">
    <location>
        <begin position="58"/>
        <end position="80"/>
    </location>
</feature>
<dbReference type="EnsemblPlants" id="AET2Gv20458000.8">
    <property type="protein sequence ID" value="AET2Gv20458000.8"/>
    <property type="gene ID" value="AET2Gv20458000"/>
</dbReference>
<evidence type="ECO:0000313" key="3">
    <source>
        <dbReference type="Proteomes" id="UP000015105"/>
    </source>
</evidence>
<feature type="region of interest" description="Disordered" evidence="1">
    <location>
        <begin position="1"/>
        <end position="26"/>
    </location>
</feature>
<reference evidence="2" key="5">
    <citation type="journal article" date="2021" name="G3 (Bethesda)">
        <title>Aegilops tauschii genome assembly Aet v5.0 features greater sequence contiguity and improved annotation.</title>
        <authorList>
            <person name="Wang L."/>
            <person name="Zhu T."/>
            <person name="Rodriguez J.C."/>
            <person name="Deal K.R."/>
            <person name="Dubcovsky J."/>
            <person name="McGuire P.E."/>
            <person name="Lux T."/>
            <person name="Spannagl M."/>
            <person name="Mayer K.F.X."/>
            <person name="Baldrich P."/>
            <person name="Meyers B.C."/>
            <person name="Huo N."/>
            <person name="Gu Y.Q."/>
            <person name="Zhou H."/>
            <person name="Devos K.M."/>
            <person name="Bennetzen J.L."/>
            <person name="Unver T."/>
            <person name="Budak H."/>
            <person name="Gulick P.J."/>
            <person name="Galiba G."/>
            <person name="Kalapos B."/>
            <person name="Nelson D.R."/>
            <person name="Li P."/>
            <person name="You F.M."/>
            <person name="Luo M.C."/>
            <person name="Dvorak J."/>
        </authorList>
    </citation>
    <scope>NUCLEOTIDE SEQUENCE [LARGE SCALE GENOMIC DNA]</scope>
    <source>
        <strain evidence="2">cv. AL8/78</strain>
    </source>
</reference>
<evidence type="ECO:0000313" key="2">
    <source>
        <dbReference type="EnsemblPlants" id="AET2Gv20458000.8"/>
    </source>
</evidence>
<name>A0A453BCT7_AEGTS</name>
<reference evidence="3" key="1">
    <citation type="journal article" date="2014" name="Science">
        <title>Ancient hybridizations among the ancestral genomes of bread wheat.</title>
        <authorList>
            <consortium name="International Wheat Genome Sequencing Consortium,"/>
            <person name="Marcussen T."/>
            <person name="Sandve S.R."/>
            <person name="Heier L."/>
            <person name="Spannagl M."/>
            <person name="Pfeifer M."/>
            <person name="Jakobsen K.S."/>
            <person name="Wulff B.B."/>
            <person name="Steuernagel B."/>
            <person name="Mayer K.F."/>
            <person name="Olsen O.A."/>
        </authorList>
    </citation>
    <scope>NUCLEOTIDE SEQUENCE [LARGE SCALE GENOMIC DNA]</scope>
    <source>
        <strain evidence="3">cv. AL8/78</strain>
    </source>
</reference>